<comment type="caution">
    <text evidence="1">The sequence shown here is derived from an EMBL/GenBank/DDBJ whole genome shotgun (WGS) entry which is preliminary data.</text>
</comment>
<gene>
    <name evidence="1" type="ORF">BpHYR1_044726</name>
</gene>
<dbReference type="EMBL" id="REGN01005272">
    <property type="protein sequence ID" value="RNA14035.1"/>
    <property type="molecule type" value="Genomic_DNA"/>
</dbReference>
<organism evidence="1 2">
    <name type="scientific">Brachionus plicatilis</name>
    <name type="common">Marine rotifer</name>
    <name type="synonym">Brachionus muelleri</name>
    <dbReference type="NCBI Taxonomy" id="10195"/>
    <lineage>
        <taxon>Eukaryota</taxon>
        <taxon>Metazoa</taxon>
        <taxon>Spiralia</taxon>
        <taxon>Gnathifera</taxon>
        <taxon>Rotifera</taxon>
        <taxon>Eurotatoria</taxon>
        <taxon>Monogononta</taxon>
        <taxon>Pseudotrocha</taxon>
        <taxon>Ploima</taxon>
        <taxon>Brachionidae</taxon>
        <taxon>Brachionus</taxon>
    </lineage>
</organism>
<dbReference type="Proteomes" id="UP000276133">
    <property type="component" value="Unassembled WGS sequence"/>
</dbReference>
<evidence type="ECO:0000313" key="1">
    <source>
        <dbReference type="EMBL" id="RNA14035.1"/>
    </source>
</evidence>
<sequence>MSLIKNLIVLAINRIKINKANFFKLSQIIELTLVYEETKLFDSLLKRLFRHMNEIKSRFRHKPKSPKNIILIL</sequence>
<dbReference type="AlphaFoldDB" id="A0A3M7QST8"/>
<accession>A0A3M7QST8</accession>
<name>A0A3M7QST8_BRAPC</name>
<protein>
    <submittedName>
        <fullName evidence="1">Uncharacterized protein</fullName>
    </submittedName>
</protein>
<evidence type="ECO:0000313" key="2">
    <source>
        <dbReference type="Proteomes" id="UP000276133"/>
    </source>
</evidence>
<keyword evidence="2" id="KW-1185">Reference proteome</keyword>
<proteinExistence type="predicted"/>
<reference evidence="1 2" key="1">
    <citation type="journal article" date="2018" name="Sci. Rep.">
        <title>Genomic signatures of local adaptation to the degree of environmental predictability in rotifers.</title>
        <authorList>
            <person name="Franch-Gras L."/>
            <person name="Hahn C."/>
            <person name="Garcia-Roger E.M."/>
            <person name="Carmona M.J."/>
            <person name="Serra M."/>
            <person name="Gomez A."/>
        </authorList>
    </citation>
    <scope>NUCLEOTIDE SEQUENCE [LARGE SCALE GENOMIC DNA]</scope>
    <source>
        <strain evidence="1">HYR1</strain>
    </source>
</reference>